<proteinExistence type="predicted"/>
<dbReference type="EMBL" id="QXXA01000003">
    <property type="protein sequence ID" value="NBI05562.1"/>
    <property type="molecule type" value="Genomic_DNA"/>
</dbReference>
<dbReference type="InterPro" id="IPR045507">
    <property type="entry name" value="DUF6483"/>
</dbReference>
<dbReference type="Proteomes" id="UP000467132">
    <property type="component" value="Unassembled WGS sequence"/>
</dbReference>
<organism evidence="1 2">
    <name type="scientific">Senegalia massiliensis</name>
    <dbReference type="NCBI Taxonomy" id="1720316"/>
    <lineage>
        <taxon>Bacteria</taxon>
        <taxon>Bacillati</taxon>
        <taxon>Bacillota</taxon>
        <taxon>Clostridia</taxon>
        <taxon>Eubacteriales</taxon>
        <taxon>Clostridiaceae</taxon>
        <taxon>Senegalia</taxon>
    </lineage>
</organism>
<dbReference type="Pfam" id="PF20092">
    <property type="entry name" value="DUF6483"/>
    <property type="match status" value="1"/>
</dbReference>
<sequence length="119" mass="14176">MFEQDYVMRIIRNIIRFLAKVLLNKDTVTYEITNNEHYTHTDYIHKQLLLLIGKGQINEAENLLFENLDVRNKDHILLALDFYDRLNNLSDEFLEENDFSREEIELGLKEIAQEFGISI</sequence>
<dbReference type="AlphaFoldDB" id="A0A845QWN3"/>
<accession>A0A845QWN3</accession>
<reference evidence="1 2" key="1">
    <citation type="submission" date="2018-08" db="EMBL/GenBank/DDBJ databases">
        <title>Murine metabolic-syndrome-specific gut microbial biobank.</title>
        <authorList>
            <person name="Liu C."/>
        </authorList>
    </citation>
    <scope>NUCLEOTIDE SEQUENCE [LARGE SCALE GENOMIC DNA]</scope>
    <source>
        <strain evidence="1 2">583</strain>
    </source>
</reference>
<evidence type="ECO:0000313" key="1">
    <source>
        <dbReference type="EMBL" id="NBI05562.1"/>
    </source>
</evidence>
<keyword evidence="2" id="KW-1185">Reference proteome</keyword>
<dbReference type="RefSeq" id="WP_160196069.1">
    <property type="nucleotide sequence ID" value="NZ_QXXA01000003.1"/>
</dbReference>
<gene>
    <name evidence="1" type="ORF">D3Z33_01685</name>
</gene>
<comment type="caution">
    <text evidence="1">The sequence shown here is derived from an EMBL/GenBank/DDBJ whole genome shotgun (WGS) entry which is preliminary data.</text>
</comment>
<evidence type="ECO:0000313" key="2">
    <source>
        <dbReference type="Proteomes" id="UP000467132"/>
    </source>
</evidence>
<dbReference type="OrthoDB" id="1752428at2"/>
<protein>
    <submittedName>
        <fullName evidence="1">Uncharacterized protein</fullName>
    </submittedName>
</protein>
<name>A0A845QWN3_9CLOT</name>